<dbReference type="InterPro" id="IPR000014">
    <property type="entry name" value="PAS"/>
</dbReference>
<feature type="transmembrane region" description="Helical" evidence="7">
    <location>
        <begin position="43"/>
        <end position="64"/>
    </location>
</feature>
<keyword evidence="7" id="KW-0812">Transmembrane</keyword>
<feature type="domain" description="Histidine kinase" evidence="8">
    <location>
        <begin position="353"/>
        <end position="565"/>
    </location>
</feature>
<evidence type="ECO:0000256" key="7">
    <source>
        <dbReference type="SAM" id="Phobius"/>
    </source>
</evidence>
<dbReference type="InterPro" id="IPR036097">
    <property type="entry name" value="HisK_dim/P_sf"/>
</dbReference>
<evidence type="ECO:0000256" key="3">
    <source>
        <dbReference type="ARBA" id="ARBA00022679"/>
    </source>
</evidence>
<keyword evidence="7" id="KW-0472">Membrane</keyword>
<feature type="transmembrane region" description="Helical" evidence="7">
    <location>
        <begin position="102"/>
        <end position="132"/>
    </location>
</feature>
<dbReference type="EMBL" id="CYHE01000026">
    <property type="protein sequence ID" value="CUB01021.1"/>
    <property type="molecule type" value="Genomic_DNA"/>
</dbReference>
<dbReference type="InterPro" id="IPR003594">
    <property type="entry name" value="HATPase_dom"/>
</dbReference>
<keyword evidence="7" id="KW-1133">Transmembrane helix</keyword>
<dbReference type="SMART" id="SM00388">
    <property type="entry name" value="HisKA"/>
    <property type="match status" value="1"/>
</dbReference>
<evidence type="ECO:0000256" key="6">
    <source>
        <dbReference type="SAM" id="MobiDB-lite"/>
    </source>
</evidence>
<evidence type="ECO:0000313" key="9">
    <source>
        <dbReference type="EMBL" id="CUB01021.1"/>
    </source>
</evidence>
<feature type="transmembrane region" description="Helical" evidence="7">
    <location>
        <begin position="144"/>
        <end position="171"/>
    </location>
</feature>
<dbReference type="PROSITE" id="PS50109">
    <property type="entry name" value="HIS_KIN"/>
    <property type="match status" value="1"/>
</dbReference>
<evidence type="ECO:0000256" key="1">
    <source>
        <dbReference type="ARBA" id="ARBA00000085"/>
    </source>
</evidence>
<dbReference type="SUPFAM" id="SSF47384">
    <property type="entry name" value="Homodimeric domain of signal transducing histidine kinase"/>
    <property type="match status" value="1"/>
</dbReference>
<organism evidence="9 10">
    <name type="scientific">Pannonibacter indicus</name>
    <dbReference type="NCBI Taxonomy" id="466044"/>
    <lineage>
        <taxon>Bacteria</taxon>
        <taxon>Pseudomonadati</taxon>
        <taxon>Pseudomonadota</taxon>
        <taxon>Alphaproteobacteria</taxon>
        <taxon>Hyphomicrobiales</taxon>
        <taxon>Stappiaceae</taxon>
        <taxon>Pannonibacter</taxon>
    </lineage>
</organism>
<dbReference type="CDD" id="cd00082">
    <property type="entry name" value="HisKA"/>
    <property type="match status" value="1"/>
</dbReference>
<evidence type="ECO:0000256" key="5">
    <source>
        <dbReference type="ARBA" id="ARBA00023012"/>
    </source>
</evidence>
<proteinExistence type="predicted"/>
<dbReference type="SMART" id="SM00387">
    <property type="entry name" value="HATPase_c"/>
    <property type="match status" value="1"/>
</dbReference>
<dbReference type="GO" id="GO:0000155">
    <property type="term" value="F:phosphorelay sensor kinase activity"/>
    <property type="evidence" value="ECO:0007669"/>
    <property type="project" value="InterPro"/>
</dbReference>
<accession>A0A0K6ID21</accession>
<dbReference type="Gene3D" id="3.30.450.20">
    <property type="entry name" value="PAS domain"/>
    <property type="match status" value="1"/>
</dbReference>
<dbReference type="CDD" id="cd00130">
    <property type="entry name" value="PAS"/>
    <property type="match status" value="1"/>
</dbReference>
<dbReference type="Gene3D" id="1.10.287.130">
    <property type="match status" value="1"/>
</dbReference>
<dbReference type="Pfam" id="PF00512">
    <property type="entry name" value="HisKA"/>
    <property type="match status" value="1"/>
</dbReference>
<name>A0A0K6ID21_9HYPH</name>
<dbReference type="Proteomes" id="UP000183900">
    <property type="component" value="Unassembled WGS sequence"/>
</dbReference>
<dbReference type="Gene3D" id="3.30.565.10">
    <property type="entry name" value="Histidine kinase-like ATPase, C-terminal domain"/>
    <property type="match status" value="1"/>
</dbReference>
<keyword evidence="3" id="KW-0808">Transferase</keyword>
<dbReference type="InterPro" id="IPR036890">
    <property type="entry name" value="HATPase_C_sf"/>
</dbReference>
<reference evidence="10" key="1">
    <citation type="submission" date="2015-08" db="EMBL/GenBank/DDBJ databases">
        <authorList>
            <person name="Varghese N."/>
        </authorList>
    </citation>
    <scope>NUCLEOTIDE SEQUENCE [LARGE SCALE GENOMIC DNA]</scope>
    <source>
        <strain evidence="10">DSM 23407</strain>
    </source>
</reference>
<evidence type="ECO:0000259" key="8">
    <source>
        <dbReference type="PROSITE" id="PS50109"/>
    </source>
</evidence>
<dbReference type="InterPro" id="IPR035965">
    <property type="entry name" value="PAS-like_dom_sf"/>
</dbReference>
<keyword evidence="4 9" id="KW-0418">Kinase</keyword>
<dbReference type="SUPFAM" id="SSF55874">
    <property type="entry name" value="ATPase domain of HSP90 chaperone/DNA topoisomerase II/histidine kinase"/>
    <property type="match status" value="1"/>
</dbReference>
<gene>
    <name evidence="9" type="ORF">Ga0061067_1265</name>
</gene>
<dbReference type="PANTHER" id="PTHR43711:SF1">
    <property type="entry name" value="HISTIDINE KINASE 1"/>
    <property type="match status" value="1"/>
</dbReference>
<dbReference type="PANTHER" id="PTHR43711">
    <property type="entry name" value="TWO-COMPONENT HISTIDINE KINASE"/>
    <property type="match status" value="1"/>
</dbReference>
<feature type="region of interest" description="Disordered" evidence="6">
    <location>
        <begin position="566"/>
        <end position="585"/>
    </location>
</feature>
<evidence type="ECO:0000256" key="4">
    <source>
        <dbReference type="ARBA" id="ARBA00022777"/>
    </source>
</evidence>
<evidence type="ECO:0000256" key="2">
    <source>
        <dbReference type="ARBA" id="ARBA00012438"/>
    </source>
</evidence>
<evidence type="ECO:0000313" key="10">
    <source>
        <dbReference type="Proteomes" id="UP000183900"/>
    </source>
</evidence>
<comment type="catalytic activity">
    <reaction evidence="1">
        <text>ATP + protein L-histidine = ADP + protein N-phospho-L-histidine.</text>
        <dbReference type="EC" id="2.7.13.3"/>
    </reaction>
</comment>
<sequence>MVSVLRSVSRFLTIYGQPIARFVEGLVHPSVEGDELRAPRHKAFITANLVTGSAALLLFPLHLAAAGPASLPLTLILGWALAQWPLALFLSRTGNLTVAQAASAAVFALFIGGIAAITGGIASFALIWLILAPVEAALTADRRAILYVTALCIAEVGLLALLGAIAPVYALAGSPEAALAVSSGGALAYAMMMGVKLAREQKRGEGLFRHLESRLKMVNDEASGMVALLGEGGDVISIGGSCEALLGASARQVQREGLFQRLHVADRPAFLKTVSDVERDRCSMSLEVRLRQGRNRPGEAGTADYRSVLIECRPASRADARDRSGRVLAVLREAAGHSNAGSAEENVSRTVAEAGHELRAPLTAIAGFSEVLRERPDSLSDAVRRREYADLIHASSTHLLDVVDGMISGQQKPALSLKPRSRAEADLVACLQDCVRVAADEARLRNAALVSEIDPALGSFPADEAACRQIVINLLSNAVKSAQAGGRVELLARHLGNGAEFRVTATGMLPDAGAASRRGQPEPLPGAEIGFALVRGLAELHGGSFRVDATRGNGTSMTVLLPPSAAWAKTTSPRKSGQLPVRTVA</sequence>
<keyword evidence="10" id="KW-1185">Reference proteome</keyword>
<dbReference type="InterPro" id="IPR003661">
    <property type="entry name" value="HisK_dim/P_dom"/>
</dbReference>
<dbReference type="InterPro" id="IPR050736">
    <property type="entry name" value="Sensor_HK_Regulatory"/>
</dbReference>
<dbReference type="Pfam" id="PF02518">
    <property type="entry name" value="HATPase_c"/>
    <property type="match status" value="1"/>
</dbReference>
<protein>
    <recommendedName>
        <fullName evidence="2">histidine kinase</fullName>
        <ecNumber evidence="2">2.7.13.3</ecNumber>
    </recommendedName>
</protein>
<dbReference type="SUPFAM" id="SSF55785">
    <property type="entry name" value="PYP-like sensor domain (PAS domain)"/>
    <property type="match status" value="1"/>
</dbReference>
<keyword evidence="5" id="KW-0902">Two-component regulatory system</keyword>
<dbReference type="InterPro" id="IPR005467">
    <property type="entry name" value="His_kinase_dom"/>
</dbReference>
<dbReference type="EC" id="2.7.13.3" evidence="2"/>
<dbReference type="AlphaFoldDB" id="A0A0K6ID21"/>